<keyword evidence="7" id="KW-1185">Reference proteome</keyword>
<dbReference type="InterPro" id="IPR001647">
    <property type="entry name" value="HTH_TetR"/>
</dbReference>
<dbReference type="Gene3D" id="1.10.10.60">
    <property type="entry name" value="Homeodomain-like"/>
    <property type="match status" value="1"/>
</dbReference>
<dbReference type="STRING" id="1344003.SAMN05445060_3614"/>
<dbReference type="PANTHER" id="PTHR30055:SF148">
    <property type="entry name" value="TETR-FAMILY TRANSCRIPTIONAL REGULATOR"/>
    <property type="match status" value="1"/>
</dbReference>
<keyword evidence="1" id="KW-0805">Transcription regulation</keyword>
<evidence type="ECO:0000256" key="2">
    <source>
        <dbReference type="ARBA" id="ARBA00023125"/>
    </source>
</evidence>
<feature type="domain" description="HTH tetR-type" evidence="5">
    <location>
        <begin position="12"/>
        <end position="72"/>
    </location>
</feature>
<dbReference type="Pfam" id="PF16859">
    <property type="entry name" value="TetR_C_11"/>
    <property type="match status" value="1"/>
</dbReference>
<dbReference type="InterPro" id="IPR009057">
    <property type="entry name" value="Homeodomain-like_sf"/>
</dbReference>
<evidence type="ECO:0000313" key="6">
    <source>
        <dbReference type="EMBL" id="SIS20484.1"/>
    </source>
</evidence>
<dbReference type="GO" id="GO:0003700">
    <property type="term" value="F:DNA-binding transcription factor activity"/>
    <property type="evidence" value="ECO:0007669"/>
    <property type="project" value="TreeGrafter"/>
</dbReference>
<dbReference type="GO" id="GO:0000976">
    <property type="term" value="F:transcription cis-regulatory region binding"/>
    <property type="evidence" value="ECO:0007669"/>
    <property type="project" value="TreeGrafter"/>
</dbReference>
<keyword evidence="3" id="KW-0804">Transcription</keyword>
<sequence length="196" mass="21304">MTVTRPTRRRGAELDAAIRDAVLAELAAHGYLGLTFEGVAAAAATSKAVLYRRWSSRADMVVAAMAHGNGPFPDRAPDTGSLRSDLIATLQSFRSVLGDHARSTLLGVLADVDPDSTEQLRQMLFEKSSEILAPLIARARERGELGPAPIPPRVAALPIDLFRHENLLRGRLDDHDAAEIVDQCLIPLYRVHSELP</sequence>
<proteinExistence type="predicted"/>
<accession>A0A1N7H6I0</accession>
<keyword evidence="2 4" id="KW-0238">DNA-binding</keyword>
<name>A0A1N7H6I0_9NOCA</name>
<organism evidence="6 7">
    <name type="scientific">Williamsia sterculiae</name>
    <dbReference type="NCBI Taxonomy" id="1344003"/>
    <lineage>
        <taxon>Bacteria</taxon>
        <taxon>Bacillati</taxon>
        <taxon>Actinomycetota</taxon>
        <taxon>Actinomycetes</taxon>
        <taxon>Mycobacteriales</taxon>
        <taxon>Nocardiaceae</taxon>
        <taxon>Williamsia</taxon>
    </lineage>
</organism>
<dbReference type="SUPFAM" id="SSF46689">
    <property type="entry name" value="Homeodomain-like"/>
    <property type="match status" value="1"/>
</dbReference>
<dbReference type="InterPro" id="IPR036271">
    <property type="entry name" value="Tet_transcr_reg_TetR-rel_C_sf"/>
</dbReference>
<dbReference type="AlphaFoldDB" id="A0A1N7H6I0"/>
<dbReference type="OrthoDB" id="9796019at2"/>
<dbReference type="Proteomes" id="UP000186218">
    <property type="component" value="Unassembled WGS sequence"/>
</dbReference>
<evidence type="ECO:0000256" key="1">
    <source>
        <dbReference type="ARBA" id="ARBA00023015"/>
    </source>
</evidence>
<feature type="DNA-binding region" description="H-T-H motif" evidence="4">
    <location>
        <begin position="35"/>
        <end position="54"/>
    </location>
</feature>
<dbReference type="PANTHER" id="PTHR30055">
    <property type="entry name" value="HTH-TYPE TRANSCRIPTIONAL REGULATOR RUTR"/>
    <property type="match status" value="1"/>
</dbReference>
<evidence type="ECO:0000259" key="5">
    <source>
        <dbReference type="PROSITE" id="PS50977"/>
    </source>
</evidence>
<evidence type="ECO:0000256" key="4">
    <source>
        <dbReference type="PROSITE-ProRule" id="PRU00335"/>
    </source>
</evidence>
<dbReference type="SUPFAM" id="SSF48498">
    <property type="entry name" value="Tetracyclin repressor-like, C-terminal domain"/>
    <property type="match status" value="1"/>
</dbReference>
<dbReference type="InterPro" id="IPR050109">
    <property type="entry name" value="HTH-type_TetR-like_transc_reg"/>
</dbReference>
<dbReference type="InterPro" id="IPR011075">
    <property type="entry name" value="TetR_C"/>
</dbReference>
<protein>
    <submittedName>
        <fullName evidence="6">Transcriptional regulator, TetR family</fullName>
    </submittedName>
</protein>
<dbReference type="Pfam" id="PF00440">
    <property type="entry name" value="TetR_N"/>
    <property type="match status" value="1"/>
</dbReference>
<dbReference type="Gene3D" id="1.10.357.10">
    <property type="entry name" value="Tetracycline Repressor, domain 2"/>
    <property type="match status" value="1"/>
</dbReference>
<dbReference type="RefSeq" id="WP_159441883.1">
    <property type="nucleotide sequence ID" value="NZ_FTNT01000012.1"/>
</dbReference>
<evidence type="ECO:0000313" key="7">
    <source>
        <dbReference type="Proteomes" id="UP000186218"/>
    </source>
</evidence>
<gene>
    <name evidence="6" type="ORF">SAMN05445060_3614</name>
</gene>
<evidence type="ECO:0000256" key="3">
    <source>
        <dbReference type="ARBA" id="ARBA00023163"/>
    </source>
</evidence>
<dbReference type="PROSITE" id="PS50977">
    <property type="entry name" value="HTH_TETR_2"/>
    <property type="match status" value="1"/>
</dbReference>
<reference evidence="6 7" key="1">
    <citation type="submission" date="2017-01" db="EMBL/GenBank/DDBJ databases">
        <authorList>
            <person name="Mah S.A."/>
            <person name="Swanson W.J."/>
            <person name="Moy G.W."/>
            <person name="Vacquier V.D."/>
        </authorList>
    </citation>
    <scope>NUCLEOTIDE SEQUENCE [LARGE SCALE GENOMIC DNA]</scope>
    <source>
        <strain evidence="6 7">CPCC 203464</strain>
    </source>
</reference>
<dbReference type="EMBL" id="FTNT01000012">
    <property type="protein sequence ID" value="SIS20484.1"/>
    <property type="molecule type" value="Genomic_DNA"/>
</dbReference>